<dbReference type="Proteomes" id="UP000469011">
    <property type="component" value="Unassembled WGS sequence"/>
</dbReference>
<dbReference type="AlphaFoldDB" id="A0A6N9SXN6"/>
<evidence type="ECO:0000313" key="1">
    <source>
        <dbReference type="EMBL" id="NDW03551.1"/>
    </source>
</evidence>
<name>A0A6N9SXN6_9HYPH</name>
<dbReference type="RefSeq" id="WP_163461171.1">
    <property type="nucleotide sequence ID" value="NZ_JAAAMG010000002.1"/>
</dbReference>
<evidence type="ECO:0000313" key="2">
    <source>
        <dbReference type="Proteomes" id="UP000469011"/>
    </source>
</evidence>
<comment type="caution">
    <text evidence="1">The sequence shown here is derived from an EMBL/GenBank/DDBJ whole genome shotgun (WGS) entry which is preliminary data.</text>
</comment>
<proteinExistence type="predicted"/>
<sequence length="197" mass="20688">MQCLSPPSRAFDRPFVTASKTIFAAILLAGMFAALPLPLAMAQTAPKSEERLTAKPDALAEHKIATIESDAWMRIASPLAPTRLSLVLAPSAIDPAATVFIDVYLQPVGDETESGEESAPGPARLTEADRSRLAGTVAFTEADTVGEEEYFVVNVPPGMRFESGAAIVTITLAGTLAGADAPPANSAVELRRANLLR</sequence>
<gene>
    <name evidence="1" type="ORF">GTK09_03850</name>
</gene>
<organism evidence="1 2">
    <name type="scientific">Jiella pacifica</name>
    <dbReference type="NCBI Taxonomy" id="2696469"/>
    <lineage>
        <taxon>Bacteria</taxon>
        <taxon>Pseudomonadati</taxon>
        <taxon>Pseudomonadota</taxon>
        <taxon>Alphaproteobacteria</taxon>
        <taxon>Hyphomicrobiales</taxon>
        <taxon>Aurantimonadaceae</taxon>
        <taxon>Jiella</taxon>
    </lineage>
</organism>
<dbReference type="EMBL" id="JAAAMG010000002">
    <property type="protein sequence ID" value="NDW03551.1"/>
    <property type="molecule type" value="Genomic_DNA"/>
</dbReference>
<keyword evidence="2" id="KW-1185">Reference proteome</keyword>
<accession>A0A6N9SXN6</accession>
<protein>
    <submittedName>
        <fullName evidence="1">Uncharacterized protein</fullName>
    </submittedName>
</protein>
<reference evidence="1 2" key="1">
    <citation type="submission" date="2020-01" db="EMBL/GenBank/DDBJ databases">
        <title>Jiella pacifica sp. nov.</title>
        <authorList>
            <person name="Xue Z."/>
            <person name="Zhu S."/>
            <person name="Chen J."/>
            <person name="Yang J."/>
        </authorList>
    </citation>
    <scope>NUCLEOTIDE SEQUENCE [LARGE SCALE GENOMIC DNA]</scope>
    <source>
        <strain evidence="1 2">40Bstr34</strain>
    </source>
</reference>